<proteinExistence type="inferred from homology"/>
<dbReference type="GO" id="GO:0016538">
    <property type="term" value="F:cyclin-dependent protein serine/threonine kinase regulator activity"/>
    <property type="evidence" value="ECO:0007669"/>
    <property type="project" value="InterPro"/>
</dbReference>
<dbReference type="InParanoid" id="A0A0V0R8P8"/>
<dbReference type="PANTHER" id="PTHR10177">
    <property type="entry name" value="CYCLINS"/>
    <property type="match status" value="1"/>
</dbReference>
<evidence type="ECO:0000256" key="2">
    <source>
        <dbReference type="ARBA" id="ARBA00023127"/>
    </source>
</evidence>
<evidence type="ECO:0000256" key="1">
    <source>
        <dbReference type="ARBA" id="ARBA00022618"/>
    </source>
</evidence>
<sequence length="365" mass="42783">MPGQSNINTVKNQQQILSQLHKQRLSTNQNATNTNYNYMQNQDKKENISIANFNSQNSGTHHAQIIQKNKQKNQFMNNLDLSSLQNELIRIQKQDKNDPLNVAEYANEVNSYLKSQEDKYQITGKGMAKQEEINEKQRAILIDWLVDVHYQYKMIPQTLYMTVMIIDKFIEKNQVPRSKLQLLGVTSLFIAGKYEEIYPPQLKEYVDLTDKTYRKNEVLDMEGKIINSLQFNITYPYAYTFLDRFTRIINSNEKTLMLCRYIIELALIDFKFVKYSQSMIAASSLYVANIILSNKGPKWSDILQYTTQFTERDVRPCAKELCLLFQNAPNMKHQAVRRKFAHEKFLQVSKIEIERIEKQETTPGN</sequence>
<dbReference type="Proteomes" id="UP000054937">
    <property type="component" value="Unassembled WGS sequence"/>
</dbReference>
<feature type="domain" description="Cyclin-like" evidence="5">
    <location>
        <begin position="240"/>
        <end position="323"/>
    </location>
</feature>
<evidence type="ECO:0000256" key="3">
    <source>
        <dbReference type="ARBA" id="ARBA00023306"/>
    </source>
</evidence>
<dbReference type="FunFam" id="1.10.472.10:FF:000001">
    <property type="entry name" value="G2/mitotic-specific cyclin"/>
    <property type="match status" value="1"/>
</dbReference>
<dbReference type="CDD" id="cd20507">
    <property type="entry name" value="CYCLIN_CCNB1-like_rpt1"/>
    <property type="match status" value="1"/>
</dbReference>
<comment type="caution">
    <text evidence="7">The sequence shown here is derived from an EMBL/GenBank/DDBJ whole genome shotgun (WGS) entry which is preliminary data.</text>
</comment>
<dbReference type="SMART" id="SM01332">
    <property type="entry name" value="Cyclin_C"/>
    <property type="match status" value="1"/>
</dbReference>
<evidence type="ECO:0000259" key="6">
    <source>
        <dbReference type="SMART" id="SM01332"/>
    </source>
</evidence>
<dbReference type="InterPro" id="IPR048258">
    <property type="entry name" value="Cyclins_cyclin-box"/>
</dbReference>
<accession>A0A0V0R8P8</accession>
<reference evidence="7 8" key="1">
    <citation type="journal article" date="2015" name="Sci. Rep.">
        <title>Genome of the facultative scuticociliatosis pathogen Pseudocohnilembus persalinus provides insight into its virulence through horizontal gene transfer.</title>
        <authorList>
            <person name="Xiong J."/>
            <person name="Wang G."/>
            <person name="Cheng J."/>
            <person name="Tian M."/>
            <person name="Pan X."/>
            <person name="Warren A."/>
            <person name="Jiang C."/>
            <person name="Yuan D."/>
            <person name="Miao W."/>
        </authorList>
    </citation>
    <scope>NUCLEOTIDE SEQUENCE [LARGE SCALE GENOMIC DNA]</scope>
    <source>
        <strain evidence="7">36N120E</strain>
    </source>
</reference>
<evidence type="ECO:0000313" key="7">
    <source>
        <dbReference type="EMBL" id="KRX10752.1"/>
    </source>
</evidence>
<dbReference type="EMBL" id="LDAU01000020">
    <property type="protein sequence ID" value="KRX10752.1"/>
    <property type="molecule type" value="Genomic_DNA"/>
</dbReference>
<keyword evidence="3" id="KW-0131">Cell cycle</keyword>
<dbReference type="GO" id="GO:0044772">
    <property type="term" value="P:mitotic cell cycle phase transition"/>
    <property type="evidence" value="ECO:0007669"/>
    <property type="project" value="InterPro"/>
</dbReference>
<dbReference type="OMA" id="WITEEFR"/>
<dbReference type="Pfam" id="PF00134">
    <property type="entry name" value="Cyclin_N"/>
    <property type="match status" value="1"/>
</dbReference>
<dbReference type="InterPro" id="IPR036915">
    <property type="entry name" value="Cyclin-like_sf"/>
</dbReference>
<gene>
    <name evidence="7" type="ORF">PPERSA_04919</name>
</gene>
<dbReference type="Pfam" id="PF02984">
    <property type="entry name" value="Cyclin_C"/>
    <property type="match status" value="1"/>
</dbReference>
<dbReference type="GO" id="GO:0051301">
    <property type="term" value="P:cell division"/>
    <property type="evidence" value="ECO:0007669"/>
    <property type="project" value="UniProtKB-KW"/>
</dbReference>
<dbReference type="InterPro" id="IPR006671">
    <property type="entry name" value="Cyclin_N"/>
</dbReference>
<keyword evidence="1" id="KW-0132">Cell division</keyword>
<evidence type="ECO:0000259" key="5">
    <source>
        <dbReference type="SMART" id="SM00385"/>
    </source>
</evidence>
<dbReference type="Gene3D" id="1.10.472.10">
    <property type="entry name" value="Cyclin-like"/>
    <property type="match status" value="2"/>
</dbReference>
<dbReference type="InterPro" id="IPR046965">
    <property type="entry name" value="Cyclin_A/B-like"/>
</dbReference>
<dbReference type="InterPro" id="IPR004367">
    <property type="entry name" value="Cyclin_C-dom"/>
</dbReference>
<dbReference type="PROSITE" id="PS00292">
    <property type="entry name" value="CYCLINS"/>
    <property type="match status" value="1"/>
</dbReference>
<dbReference type="SMART" id="SM00385">
    <property type="entry name" value="CYCLIN"/>
    <property type="match status" value="2"/>
</dbReference>
<comment type="similarity">
    <text evidence="4">Belongs to the cyclin family.</text>
</comment>
<dbReference type="InterPro" id="IPR039361">
    <property type="entry name" value="Cyclin"/>
</dbReference>
<dbReference type="PIRSF" id="PIRSF001771">
    <property type="entry name" value="Cyclin_A_B_D_E"/>
    <property type="match status" value="1"/>
</dbReference>
<dbReference type="InterPro" id="IPR013763">
    <property type="entry name" value="Cyclin-like_dom"/>
</dbReference>
<dbReference type="AlphaFoldDB" id="A0A0V0R8P8"/>
<feature type="domain" description="Cyclin C-terminal" evidence="6">
    <location>
        <begin position="236"/>
        <end position="354"/>
    </location>
</feature>
<organism evidence="7 8">
    <name type="scientific">Pseudocohnilembus persalinus</name>
    <name type="common">Ciliate</name>
    <dbReference type="NCBI Taxonomy" id="266149"/>
    <lineage>
        <taxon>Eukaryota</taxon>
        <taxon>Sar</taxon>
        <taxon>Alveolata</taxon>
        <taxon>Ciliophora</taxon>
        <taxon>Intramacronucleata</taxon>
        <taxon>Oligohymenophorea</taxon>
        <taxon>Scuticociliatia</taxon>
        <taxon>Philasterida</taxon>
        <taxon>Pseudocohnilembidae</taxon>
        <taxon>Pseudocohnilembus</taxon>
    </lineage>
</organism>
<feature type="domain" description="Cyclin-like" evidence="5">
    <location>
        <begin position="143"/>
        <end position="227"/>
    </location>
</feature>
<keyword evidence="2 4" id="KW-0195">Cyclin</keyword>
<keyword evidence="8" id="KW-1185">Reference proteome</keyword>
<evidence type="ECO:0000313" key="8">
    <source>
        <dbReference type="Proteomes" id="UP000054937"/>
    </source>
</evidence>
<dbReference type="OrthoDB" id="5590282at2759"/>
<protein>
    <submittedName>
        <fullName evidence="7">Cyclin-like protein</fullName>
    </submittedName>
</protein>
<name>A0A0V0R8P8_PSEPJ</name>
<dbReference type="SUPFAM" id="SSF47954">
    <property type="entry name" value="Cyclin-like"/>
    <property type="match status" value="2"/>
</dbReference>
<evidence type="ECO:0000256" key="4">
    <source>
        <dbReference type="RuleBase" id="RU000383"/>
    </source>
</evidence>